<dbReference type="AlphaFoldDB" id="A0A0F9ABA5"/>
<organism evidence="2">
    <name type="scientific">marine sediment metagenome</name>
    <dbReference type="NCBI Taxonomy" id="412755"/>
    <lineage>
        <taxon>unclassified sequences</taxon>
        <taxon>metagenomes</taxon>
        <taxon>ecological metagenomes</taxon>
    </lineage>
</organism>
<feature type="transmembrane region" description="Helical" evidence="1">
    <location>
        <begin position="6"/>
        <end position="25"/>
    </location>
</feature>
<keyword evidence="1" id="KW-0812">Transmembrane</keyword>
<sequence length="68" mass="7533">MGAIDTLISIAVIITFVAFVGAKIYSHEKEHLDPLIKKIKGWFERDPDGDTPLGPQDDFEIAFKGQMG</sequence>
<evidence type="ECO:0000256" key="1">
    <source>
        <dbReference type="SAM" id="Phobius"/>
    </source>
</evidence>
<gene>
    <name evidence="2" type="ORF">LCGC14_2671900</name>
</gene>
<evidence type="ECO:0000313" key="2">
    <source>
        <dbReference type="EMBL" id="KKK95525.1"/>
    </source>
</evidence>
<name>A0A0F9ABA5_9ZZZZ</name>
<proteinExistence type="predicted"/>
<reference evidence="2" key="1">
    <citation type="journal article" date="2015" name="Nature">
        <title>Complex archaea that bridge the gap between prokaryotes and eukaryotes.</title>
        <authorList>
            <person name="Spang A."/>
            <person name="Saw J.H."/>
            <person name="Jorgensen S.L."/>
            <person name="Zaremba-Niedzwiedzka K."/>
            <person name="Martijn J."/>
            <person name="Lind A.E."/>
            <person name="van Eijk R."/>
            <person name="Schleper C."/>
            <person name="Guy L."/>
            <person name="Ettema T.J."/>
        </authorList>
    </citation>
    <scope>NUCLEOTIDE SEQUENCE</scope>
</reference>
<dbReference type="EMBL" id="LAZR01046875">
    <property type="protein sequence ID" value="KKK95525.1"/>
    <property type="molecule type" value="Genomic_DNA"/>
</dbReference>
<keyword evidence="1" id="KW-1133">Transmembrane helix</keyword>
<keyword evidence="1" id="KW-0472">Membrane</keyword>
<protein>
    <submittedName>
        <fullName evidence="2">Uncharacterized protein</fullName>
    </submittedName>
</protein>
<comment type="caution">
    <text evidence="2">The sequence shown here is derived from an EMBL/GenBank/DDBJ whole genome shotgun (WGS) entry which is preliminary data.</text>
</comment>
<accession>A0A0F9ABA5</accession>